<dbReference type="InterPro" id="IPR021348">
    <property type="entry name" value="DUF2963"/>
</dbReference>
<dbReference type="EMBL" id="AM422018">
    <property type="protein sequence ID" value="CAM11514.1"/>
    <property type="molecule type" value="Genomic_DNA"/>
</dbReference>
<name>B1V982_PHYAS</name>
<reference evidence="2 3" key="1">
    <citation type="journal article" date="2008" name="J. Bacteriol.">
        <title>Comparative genome analysis of 'Candidatus Phytoplasma australiense' (subgroup tuf-Australia I; rp-A) and 'Ca. Phytoplasma asteris' strains OY-M and AY-WB.</title>
        <authorList>
            <person name="Tran-Nguyen L.T."/>
            <person name="Kube M."/>
            <person name="Schneider B."/>
            <person name="Reinhardt R."/>
            <person name="Gibb K.S."/>
        </authorList>
    </citation>
    <scope>NUCLEOTIDE SEQUENCE [LARGE SCALE GENOMIC DNA]</scope>
</reference>
<gene>
    <name evidence="2" type="ordered locus">PA0179</name>
</gene>
<dbReference type="Pfam" id="PF11178">
    <property type="entry name" value="DUF2963"/>
    <property type="match status" value="2"/>
</dbReference>
<protein>
    <recommendedName>
        <fullName evidence="1">DUF2963 domain-containing protein</fullName>
    </recommendedName>
</protein>
<dbReference type="AlphaFoldDB" id="B1V982"/>
<sequence length="160" mass="18810">MLFSNGAIFVELTKTIYNSDGTVDAIKYDSEGKKTKLSKHNNNTIKFITKYEYSQGNLIKETEYKPDEQTINQIIEFNPRTGRRRNLVKYDPITNKCIKEIKYNPNGTVDCIIQYEYDNEGKLFKQTKFNDKEQKIEEIYHKPDGKNIDYNKKFNPETGK</sequence>
<feature type="domain" description="DUF2963" evidence="1">
    <location>
        <begin position="89"/>
        <end position="128"/>
    </location>
</feature>
<evidence type="ECO:0000313" key="3">
    <source>
        <dbReference type="Proteomes" id="UP000008323"/>
    </source>
</evidence>
<dbReference type="Proteomes" id="UP000008323">
    <property type="component" value="Chromosome"/>
</dbReference>
<accession>B1V982</accession>
<evidence type="ECO:0000259" key="1">
    <source>
        <dbReference type="Pfam" id="PF11178"/>
    </source>
</evidence>
<dbReference type="KEGG" id="pal:PA0179"/>
<organism evidence="2 3">
    <name type="scientific">Phytoplasma australiense</name>
    <dbReference type="NCBI Taxonomy" id="59748"/>
    <lineage>
        <taxon>Bacteria</taxon>
        <taxon>Bacillati</taxon>
        <taxon>Mycoplasmatota</taxon>
        <taxon>Mollicutes</taxon>
        <taxon>Acholeplasmatales</taxon>
        <taxon>Acholeplasmataceae</taxon>
        <taxon>Candidatus Phytoplasma</taxon>
        <taxon>16SrXII (Stolbur group)</taxon>
    </lineage>
</organism>
<feature type="domain" description="DUF2963" evidence="1">
    <location>
        <begin position="39"/>
        <end position="84"/>
    </location>
</feature>
<evidence type="ECO:0000313" key="2">
    <source>
        <dbReference type="EMBL" id="CAM11514.1"/>
    </source>
</evidence>
<proteinExistence type="predicted"/>